<reference evidence="1 2" key="1">
    <citation type="submission" date="2014-12" db="EMBL/GenBank/DDBJ databases">
        <title>16Stimator: statistical estimation of ribosomal gene copy numbers from draft genome assemblies.</title>
        <authorList>
            <person name="Perisin M.A."/>
            <person name="Vetter M."/>
            <person name="Gilbert J.A."/>
            <person name="Bergelson J."/>
        </authorList>
    </citation>
    <scope>NUCLEOTIDE SEQUENCE [LARGE SCALE GENOMIC DNA]</scope>
    <source>
        <strain evidence="1 2">MEJ076</strain>
    </source>
</reference>
<dbReference type="InterPro" id="IPR014942">
    <property type="entry name" value="AbiEii"/>
</dbReference>
<accession>A0A0D0J626</accession>
<proteinExistence type="predicted"/>
<dbReference type="Proteomes" id="UP000035017">
    <property type="component" value="Unassembled WGS sequence"/>
</dbReference>
<name>A0A0D0J626_AGRTU</name>
<sequence length="290" mass="32745">MVKEIRNIGASVRARLLQLAKANDQSFDLVLTRFALERLLFRLSQSRHAKRFVLKGAMLMMSWFDDPHRGTRDLDLLGFGDPSAEPMLATFREILTQEASDGVEFDADALRVDRIREELEYGGLRLRTTASISGARISLTIDIGFGDALEPGAEELDYPSMLDFPMPRLRGYARETVIAEKFQAMVALGRSNTRMKDFYDIWILSRSFDFSNDRLAQAIAATFERRETPIPTALPDALTAAFAKDQQKQRQWRAFVEDVAHDPGELMDVITEIAAFLMPHAVVAAWRAPC</sequence>
<evidence type="ECO:0000313" key="1">
    <source>
        <dbReference type="EMBL" id="KIQ01100.1"/>
    </source>
</evidence>
<gene>
    <name evidence="1" type="ORF">RU07_16060</name>
</gene>
<protein>
    <recommendedName>
        <fullName evidence="3">Nucleotidyl transferase AbiEii/AbiGii toxin family protein</fullName>
    </recommendedName>
</protein>
<organism evidence="1 2">
    <name type="scientific">Agrobacterium tumefaciens</name>
    <dbReference type="NCBI Taxonomy" id="358"/>
    <lineage>
        <taxon>Bacteria</taxon>
        <taxon>Pseudomonadati</taxon>
        <taxon>Pseudomonadota</taxon>
        <taxon>Alphaproteobacteria</taxon>
        <taxon>Hyphomicrobiales</taxon>
        <taxon>Rhizobiaceae</taxon>
        <taxon>Rhizobium/Agrobacterium group</taxon>
        <taxon>Agrobacterium</taxon>
        <taxon>Agrobacterium tumefaciens complex</taxon>
    </lineage>
</organism>
<dbReference type="Pfam" id="PF08843">
    <property type="entry name" value="AbiEii"/>
    <property type="match status" value="1"/>
</dbReference>
<dbReference type="EMBL" id="JXQV01000015">
    <property type="protein sequence ID" value="KIQ01100.1"/>
    <property type="molecule type" value="Genomic_DNA"/>
</dbReference>
<dbReference type="AlphaFoldDB" id="A0A0D0J626"/>
<evidence type="ECO:0008006" key="3">
    <source>
        <dbReference type="Google" id="ProtNLM"/>
    </source>
</evidence>
<comment type="caution">
    <text evidence="1">The sequence shown here is derived from an EMBL/GenBank/DDBJ whole genome shotgun (WGS) entry which is preliminary data.</text>
</comment>
<dbReference type="OrthoDB" id="9808443at2"/>
<evidence type="ECO:0000313" key="2">
    <source>
        <dbReference type="Proteomes" id="UP000035017"/>
    </source>
</evidence>